<evidence type="ECO:0000256" key="4">
    <source>
        <dbReference type="ARBA" id="ARBA00022989"/>
    </source>
</evidence>
<keyword evidence="8" id="KW-1185">Reference proteome</keyword>
<dbReference type="GO" id="GO:0016020">
    <property type="term" value="C:membrane"/>
    <property type="evidence" value="ECO:0007669"/>
    <property type="project" value="UniProtKB-SubCell"/>
</dbReference>
<dbReference type="Gene3D" id="1.20.1250.20">
    <property type="entry name" value="MFS general substrate transporter like domains"/>
    <property type="match status" value="1"/>
</dbReference>
<feature type="transmembrane region" description="Helical" evidence="6">
    <location>
        <begin position="76"/>
        <end position="95"/>
    </location>
</feature>
<evidence type="ECO:0000313" key="7">
    <source>
        <dbReference type="EMBL" id="RSH82837.1"/>
    </source>
</evidence>
<feature type="transmembrane region" description="Helical" evidence="6">
    <location>
        <begin position="461"/>
        <end position="483"/>
    </location>
</feature>
<dbReference type="OrthoDB" id="6730379at2759"/>
<dbReference type="InterPro" id="IPR036259">
    <property type="entry name" value="MFS_trans_sf"/>
</dbReference>
<evidence type="ECO:0000313" key="8">
    <source>
        <dbReference type="Proteomes" id="UP000279259"/>
    </source>
</evidence>
<keyword evidence="2" id="KW-0813">Transport</keyword>
<feature type="transmembrane region" description="Helical" evidence="6">
    <location>
        <begin position="339"/>
        <end position="360"/>
    </location>
</feature>
<keyword evidence="4 6" id="KW-1133">Transmembrane helix</keyword>
<feature type="transmembrane region" description="Helical" evidence="6">
    <location>
        <begin position="170"/>
        <end position="193"/>
    </location>
</feature>
<evidence type="ECO:0000256" key="1">
    <source>
        <dbReference type="ARBA" id="ARBA00004141"/>
    </source>
</evidence>
<comment type="caution">
    <text evidence="7">The sequence shown here is derived from an EMBL/GenBank/DDBJ whole genome shotgun (WGS) entry which is preliminary data.</text>
</comment>
<dbReference type="AlphaFoldDB" id="A0A427XVK7"/>
<protein>
    <recommendedName>
        <fullName evidence="9">Major facilitator superfamily (MFS) profile domain-containing protein</fullName>
    </recommendedName>
</protein>
<feature type="transmembrane region" description="Helical" evidence="6">
    <location>
        <begin position="428"/>
        <end position="449"/>
    </location>
</feature>
<evidence type="ECO:0000256" key="2">
    <source>
        <dbReference type="ARBA" id="ARBA00022448"/>
    </source>
</evidence>
<dbReference type="PANTHER" id="PTHR43791:SF41">
    <property type="entry name" value="MAJOR FACILITATOR SUPERFAMILY (MFS) PROFILE DOMAIN-CONTAINING PROTEIN"/>
    <property type="match status" value="1"/>
</dbReference>
<keyword evidence="5 6" id="KW-0472">Membrane</keyword>
<name>A0A427XVK7_9TREE</name>
<evidence type="ECO:0000256" key="3">
    <source>
        <dbReference type="ARBA" id="ARBA00022692"/>
    </source>
</evidence>
<feature type="transmembrane region" description="Helical" evidence="6">
    <location>
        <begin position="205"/>
        <end position="223"/>
    </location>
</feature>
<feature type="transmembrane region" description="Helical" evidence="6">
    <location>
        <begin position="235"/>
        <end position="255"/>
    </location>
</feature>
<feature type="transmembrane region" description="Helical" evidence="6">
    <location>
        <begin position="367"/>
        <end position="387"/>
    </location>
</feature>
<evidence type="ECO:0000256" key="6">
    <source>
        <dbReference type="SAM" id="Phobius"/>
    </source>
</evidence>
<dbReference type="PANTHER" id="PTHR43791">
    <property type="entry name" value="PERMEASE-RELATED"/>
    <property type="match status" value="1"/>
</dbReference>
<feature type="transmembrane region" description="Helical" evidence="6">
    <location>
        <begin position="115"/>
        <end position="135"/>
    </location>
</feature>
<dbReference type="Proteomes" id="UP000279259">
    <property type="component" value="Unassembled WGS sequence"/>
</dbReference>
<dbReference type="EMBL" id="RSCD01000026">
    <property type="protein sequence ID" value="RSH82837.1"/>
    <property type="molecule type" value="Genomic_DNA"/>
</dbReference>
<feature type="transmembrane region" description="Helical" evidence="6">
    <location>
        <begin position="144"/>
        <end position="164"/>
    </location>
</feature>
<dbReference type="GO" id="GO:0022857">
    <property type="term" value="F:transmembrane transporter activity"/>
    <property type="evidence" value="ECO:0007669"/>
    <property type="project" value="InterPro"/>
</dbReference>
<dbReference type="InterPro" id="IPR011701">
    <property type="entry name" value="MFS"/>
</dbReference>
<comment type="subcellular location">
    <subcellularLocation>
        <location evidence="1">Membrane</location>
        <topology evidence="1">Multi-pass membrane protein</topology>
    </subcellularLocation>
</comment>
<proteinExistence type="predicted"/>
<dbReference type="Pfam" id="PF07690">
    <property type="entry name" value="MFS_1"/>
    <property type="match status" value="1"/>
</dbReference>
<feature type="transmembrane region" description="Helical" evidence="6">
    <location>
        <begin position="399"/>
        <end position="421"/>
    </location>
</feature>
<gene>
    <name evidence="7" type="ORF">EHS25_005827</name>
</gene>
<dbReference type="SUPFAM" id="SSF103473">
    <property type="entry name" value="MFS general substrate transporter"/>
    <property type="match status" value="1"/>
</dbReference>
<reference evidence="7 8" key="1">
    <citation type="submission" date="2018-11" db="EMBL/GenBank/DDBJ databases">
        <title>Genome sequence of Saitozyma podzolica DSM 27192.</title>
        <authorList>
            <person name="Aliyu H."/>
            <person name="Gorte O."/>
            <person name="Ochsenreither K."/>
        </authorList>
    </citation>
    <scope>NUCLEOTIDE SEQUENCE [LARGE SCALE GENOMIC DNA]</scope>
    <source>
        <strain evidence="7 8">DSM 27192</strain>
    </source>
</reference>
<evidence type="ECO:0008006" key="9">
    <source>
        <dbReference type="Google" id="ProtNLM"/>
    </source>
</evidence>
<organism evidence="7 8">
    <name type="scientific">Saitozyma podzolica</name>
    <dbReference type="NCBI Taxonomy" id="1890683"/>
    <lineage>
        <taxon>Eukaryota</taxon>
        <taxon>Fungi</taxon>
        <taxon>Dikarya</taxon>
        <taxon>Basidiomycota</taxon>
        <taxon>Agaricomycotina</taxon>
        <taxon>Tremellomycetes</taxon>
        <taxon>Tremellales</taxon>
        <taxon>Trimorphomycetaceae</taxon>
        <taxon>Saitozyma</taxon>
    </lineage>
</organism>
<accession>A0A427XVK7</accession>
<evidence type="ECO:0000256" key="5">
    <source>
        <dbReference type="ARBA" id="ARBA00023136"/>
    </source>
</evidence>
<feature type="transmembrane region" description="Helical" evidence="6">
    <location>
        <begin position="304"/>
        <end position="333"/>
    </location>
</feature>
<keyword evidence="3 6" id="KW-0812">Transmembrane</keyword>
<sequence>MSRPLDAEKGDVVEPEVRPLDAPIVNPEKLDRDHRAEYDHAAGFLADLASRPDAAEIMAPWTAEEEKAVKRKIDMIVLPLTTVSLMLGGTDKVALGTSATFGLKTDLNLVGQQYSWANSIIFFGAMLTVFPQSWLCQKYPTGKVFAVNVTCFGIMSLATIGARNAGGLQAIRFILGMFEGLNTSGAGLVISMWYRKREQGWRTVLVFNTFSSILNGLLSYAVQFYTPGVLARWQLLYLILGCISVFFGVLDMIFFPANPASTWWLTDRQKYIAVQRLAENQTGMVNHKTKWHQVKEALLDLRTWIYFLVCICLNIPNGGLNGFYSIIIATFGFSTKQLTLMNIPTGVISWLAAMFWVTVARYTRKPLLCAGLSILVQLAGTIALKIVPHSNVGGSLAAIYILEMYWAPYMVFGQLCMYANVAGTSKKVAVFGISYIGYTVGNIIGPQSFLTSEAPSYPTAYTVMLVGYCICLALIVAYGVLCWHDNKKKAFQEANWQDSVQGQDVDVAEEWKDLTDKQNPKFRYTY</sequence>